<accession>A0A448XL84</accession>
<dbReference type="AlphaFoldDB" id="A0A448XL84"/>
<sequence length="68" mass="7383">MSIPLAVSKSVCSKLKSSANFGSEQHLILEQTSEIRRPGHSGHVHTCHLFGPATSAGFDRIPTFLDHI</sequence>
<keyword evidence="2" id="KW-1185">Reference proteome</keyword>
<reference evidence="1" key="1">
    <citation type="submission" date="2018-11" db="EMBL/GenBank/DDBJ databases">
        <authorList>
            <consortium name="Pathogen Informatics"/>
        </authorList>
    </citation>
    <scope>NUCLEOTIDE SEQUENCE</scope>
</reference>
<name>A0A448XL84_9PLAT</name>
<evidence type="ECO:0000313" key="1">
    <source>
        <dbReference type="EMBL" id="VEL39276.1"/>
    </source>
</evidence>
<evidence type="ECO:0000313" key="2">
    <source>
        <dbReference type="Proteomes" id="UP000784294"/>
    </source>
</evidence>
<dbReference type="EMBL" id="CAAALY010260694">
    <property type="protein sequence ID" value="VEL39276.1"/>
    <property type="molecule type" value="Genomic_DNA"/>
</dbReference>
<dbReference type="Proteomes" id="UP000784294">
    <property type="component" value="Unassembled WGS sequence"/>
</dbReference>
<gene>
    <name evidence="1" type="ORF">PXEA_LOCUS32716</name>
</gene>
<protein>
    <submittedName>
        <fullName evidence="1">Uncharacterized protein</fullName>
    </submittedName>
</protein>
<comment type="caution">
    <text evidence="1">The sequence shown here is derived from an EMBL/GenBank/DDBJ whole genome shotgun (WGS) entry which is preliminary data.</text>
</comment>
<proteinExistence type="predicted"/>
<organism evidence="1 2">
    <name type="scientific">Protopolystoma xenopodis</name>
    <dbReference type="NCBI Taxonomy" id="117903"/>
    <lineage>
        <taxon>Eukaryota</taxon>
        <taxon>Metazoa</taxon>
        <taxon>Spiralia</taxon>
        <taxon>Lophotrochozoa</taxon>
        <taxon>Platyhelminthes</taxon>
        <taxon>Monogenea</taxon>
        <taxon>Polyopisthocotylea</taxon>
        <taxon>Polystomatidea</taxon>
        <taxon>Polystomatidae</taxon>
        <taxon>Protopolystoma</taxon>
    </lineage>
</organism>